<keyword evidence="4" id="KW-0442">Lipid degradation</keyword>
<comment type="similarity">
    <text evidence="1">Belongs to the AB hydrolase superfamily. Lipase family.</text>
</comment>
<dbReference type="PANTHER" id="PTHR11005">
    <property type="entry name" value="LYSOSOMAL ACID LIPASE-RELATED"/>
    <property type="match status" value="1"/>
</dbReference>
<keyword evidence="3" id="KW-0378">Hydrolase</keyword>
<feature type="chain" id="PRO_5043340444" description="AB hydrolase-1 domain-containing protein" evidence="7">
    <location>
        <begin position="23"/>
        <end position="418"/>
    </location>
</feature>
<evidence type="ECO:0000313" key="10">
    <source>
        <dbReference type="Proteomes" id="UP001431783"/>
    </source>
</evidence>
<name>A0AAW1TR29_9CUCU</name>
<evidence type="ECO:0000256" key="7">
    <source>
        <dbReference type="SAM" id="SignalP"/>
    </source>
</evidence>
<keyword evidence="10" id="KW-1185">Reference proteome</keyword>
<evidence type="ECO:0000256" key="6">
    <source>
        <dbReference type="ARBA" id="ARBA00023180"/>
    </source>
</evidence>
<dbReference type="Proteomes" id="UP001431783">
    <property type="component" value="Unassembled WGS sequence"/>
</dbReference>
<accession>A0AAW1TR29</accession>
<dbReference type="FunFam" id="3.40.50.1820:FF:000057">
    <property type="entry name" value="Lipase"/>
    <property type="match status" value="1"/>
</dbReference>
<evidence type="ECO:0000256" key="2">
    <source>
        <dbReference type="ARBA" id="ARBA00022729"/>
    </source>
</evidence>
<evidence type="ECO:0000256" key="4">
    <source>
        <dbReference type="ARBA" id="ARBA00022963"/>
    </source>
</evidence>
<keyword evidence="6" id="KW-0325">Glycoprotein</keyword>
<dbReference type="InterPro" id="IPR029058">
    <property type="entry name" value="AB_hydrolase_fold"/>
</dbReference>
<protein>
    <recommendedName>
        <fullName evidence="8">AB hydrolase-1 domain-containing protein</fullName>
    </recommendedName>
</protein>
<evidence type="ECO:0000256" key="5">
    <source>
        <dbReference type="ARBA" id="ARBA00023098"/>
    </source>
</evidence>
<reference evidence="9 10" key="1">
    <citation type="submission" date="2023-03" db="EMBL/GenBank/DDBJ databases">
        <title>Genome insight into feeding habits of ladybird beetles.</title>
        <authorList>
            <person name="Li H.-S."/>
            <person name="Huang Y.-H."/>
            <person name="Pang H."/>
        </authorList>
    </citation>
    <scope>NUCLEOTIDE SEQUENCE [LARGE SCALE GENOMIC DNA]</scope>
    <source>
        <strain evidence="9">SYSU_2023b</strain>
        <tissue evidence="9">Whole body</tissue>
    </source>
</reference>
<dbReference type="GO" id="GO:0016042">
    <property type="term" value="P:lipid catabolic process"/>
    <property type="evidence" value="ECO:0007669"/>
    <property type="project" value="UniProtKB-KW"/>
</dbReference>
<evidence type="ECO:0000256" key="3">
    <source>
        <dbReference type="ARBA" id="ARBA00022801"/>
    </source>
</evidence>
<dbReference type="SUPFAM" id="SSF53474">
    <property type="entry name" value="alpha/beta-Hydrolases"/>
    <property type="match status" value="1"/>
</dbReference>
<dbReference type="AlphaFoldDB" id="A0AAW1TR29"/>
<dbReference type="InterPro" id="IPR000073">
    <property type="entry name" value="AB_hydrolase_1"/>
</dbReference>
<gene>
    <name evidence="9" type="ORF">WA026_009831</name>
</gene>
<feature type="signal peptide" evidence="7">
    <location>
        <begin position="1"/>
        <end position="22"/>
    </location>
</feature>
<evidence type="ECO:0000259" key="8">
    <source>
        <dbReference type="Pfam" id="PF00561"/>
    </source>
</evidence>
<evidence type="ECO:0000256" key="1">
    <source>
        <dbReference type="ARBA" id="ARBA00010701"/>
    </source>
</evidence>
<dbReference type="Pfam" id="PF00561">
    <property type="entry name" value="Abhydrolase_1"/>
    <property type="match status" value="1"/>
</dbReference>
<feature type="domain" description="AB hydrolase-1" evidence="8">
    <location>
        <begin position="89"/>
        <end position="213"/>
    </location>
</feature>
<comment type="caution">
    <text evidence="9">The sequence shown here is derived from an EMBL/GenBank/DDBJ whole genome shotgun (WGS) entry which is preliminary data.</text>
</comment>
<sequence length="418" mass="47497">MSIFKWVSVLFFVSSVVDFGFCVKVCSSWKDYWGFSGNNTCRENLDDEGEFSDIVSRWGKKVQTYVVSTYDGYYITLFRIVPESNNSAPVLLLPGSFMNSIAFVDRKKKSLAHQFAVAGYDVWFINWRGTRYSRHHISLTDKDSAYWKFSFNEWGTRDLWSALNKIKTVNSKKVLLVGLELGTTAAFIYASEYPDLASENLSGMVSMSPITVPSNAGYMLKAVYTFGFPYIWQPILDFFYHGEFPASIRAIRATDLCKKGGITLGRLCDAYFEIPIGLDLEQQDPETLPVIIAQNKDSEPVLNYQHMGQILSTKTFAKLDYGPKKNIALYGQDTPPVYNLSKIRVPQLFYLGLNDKFGTVSDASVTYQQFSTEYQNTFHVIDYQKFGLADFVQAKDINSLLHEELIKNVNELIAAKLK</sequence>
<keyword evidence="5" id="KW-0443">Lipid metabolism</keyword>
<organism evidence="9 10">
    <name type="scientific">Henosepilachna vigintioctopunctata</name>
    <dbReference type="NCBI Taxonomy" id="420089"/>
    <lineage>
        <taxon>Eukaryota</taxon>
        <taxon>Metazoa</taxon>
        <taxon>Ecdysozoa</taxon>
        <taxon>Arthropoda</taxon>
        <taxon>Hexapoda</taxon>
        <taxon>Insecta</taxon>
        <taxon>Pterygota</taxon>
        <taxon>Neoptera</taxon>
        <taxon>Endopterygota</taxon>
        <taxon>Coleoptera</taxon>
        <taxon>Polyphaga</taxon>
        <taxon>Cucujiformia</taxon>
        <taxon>Coccinelloidea</taxon>
        <taxon>Coccinellidae</taxon>
        <taxon>Epilachninae</taxon>
        <taxon>Epilachnini</taxon>
        <taxon>Henosepilachna</taxon>
    </lineage>
</organism>
<dbReference type="GO" id="GO:0016787">
    <property type="term" value="F:hydrolase activity"/>
    <property type="evidence" value="ECO:0007669"/>
    <property type="project" value="UniProtKB-KW"/>
</dbReference>
<evidence type="ECO:0000313" key="9">
    <source>
        <dbReference type="EMBL" id="KAK9870873.1"/>
    </source>
</evidence>
<proteinExistence type="inferred from homology"/>
<keyword evidence="2 7" id="KW-0732">Signal</keyword>
<dbReference type="EMBL" id="JARQZJ010000004">
    <property type="protein sequence ID" value="KAK9870873.1"/>
    <property type="molecule type" value="Genomic_DNA"/>
</dbReference>
<dbReference type="Gene3D" id="3.40.50.1820">
    <property type="entry name" value="alpha/beta hydrolase"/>
    <property type="match status" value="1"/>
</dbReference>